<sequence>MGYKFESLAQEQAEEIAYNWHYNAEYSFYDMVADKEDLVEFLEAQKRGDSNFFVTKDNDAIGFFTFNEVAKNTIDIGLGMRPDLTGNGNGLGFVQAGLDFAKSKYRPEKITLSVATFNQRAIKIYSEIGFDEVDTFMQETNGSRFEFMRMLYRC</sequence>
<evidence type="ECO:0000313" key="2">
    <source>
        <dbReference type="EMBL" id="MET3656585.1"/>
    </source>
</evidence>
<dbReference type="PROSITE" id="PS51186">
    <property type="entry name" value="GNAT"/>
    <property type="match status" value="1"/>
</dbReference>
<dbReference type="PANTHER" id="PTHR43415">
    <property type="entry name" value="SPERMIDINE N(1)-ACETYLTRANSFERASE"/>
    <property type="match status" value="1"/>
</dbReference>
<dbReference type="EMBL" id="JBEPME010000002">
    <property type="protein sequence ID" value="MET3656585.1"/>
    <property type="molecule type" value="Genomic_DNA"/>
</dbReference>
<gene>
    <name evidence="2" type="ORF">ABIC55_001672</name>
</gene>
<reference evidence="2 3" key="1">
    <citation type="submission" date="2024-06" db="EMBL/GenBank/DDBJ databases">
        <title>Sorghum-associated microbial communities from plants grown in Nebraska, USA.</title>
        <authorList>
            <person name="Schachtman D."/>
        </authorList>
    </citation>
    <scope>NUCLEOTIDE SEQUENCE [LARGE SCALE GENOMIC DNA]</scope>
    <source>
        <strain evidence="2 3">1288</strain>
    </source>
</reference>
<dbReference type="InterPro" id="IPR016181">
    <property type="entry name" value="Acyl_CoA_acyltransferase"/>
</dbReference>
<keyword evidence="3" id="KW-1185">Reference proteome</keyword>
<dbReference type="Pfam" id="PF13302">
    <property type="entry name" value="Acetyltransf_3"/>
    <property type="match status" value="1"/>
</dbReference>
<proteinExistence type="predicted"/>
<dbReference type="InterPro" id="IPR000182">
    <property type="entry name" value="GNAT_dom"/>
</dbReference>
<name>A0ABV2K685_SPOPS</name>
<keyword evidence="2" id="KW-0808">Transferase</keyword>
<protein>
    <submittedName>
        <fullName evidence="2">Ribosomal-protein-alanine N-acetyltransferase</fullName>
        <ecNumber evidence="2">2.3.1.267</ecNumber>
    </submittedName>
</protein>
<keyword evidence="2" id="KW-0012">Acyltransferase</keyword>
<dbReference type="RefSeq" id="WP_354312831.1">
    <property type="nucleotide sequence ID" value="NZ_JBEPME010000002.1"/>
</dbReference>
<feature type="domain" description="N-acetyltransferase" evidence="1">
    <location>
        <begin position="3"/>
        <end position="154"/>
    </location>
</feature>
<organism evidence="2 3">
    <name type="scientific">Sporosarcina psychrophila</name>
    <name type="common">Bacillus psychrophilus</name>
    <dbReference type="NCBI Taxonomy" id="1476"/>
    <lineage>
        <taxon>Bacteria</taxon>
        <taxon>Bacillati</taxon>
        <taxon>Bacillota</taxon>
        <taxon>Bacilli</taxon>
        <taxon>Bacillales</taxon>
        <taxon>Caryophanaceae</taxon>
        <taxon>Sporosarcina</taxon>
    </lineage>
</organism>
<comment type="caution">
    <text evidence="2">The sequence shown here is derived from an EMBL/GenBank/DDBJ whole genome shotgun (WGS) entry which is preliminary data.</text>
</comment>
<accession>A0ABV2K685</accession>
<dbReference type="SUPFAM" id="SSF55729">
    <property type="entry name" value="Acyl-CoA N-acyltransferases (Nat)"/>
    <property type="match status" value="1"/>
</dbReference>
<dbReference type="EC" id="2.3.1.267" evidence="2"/>
<dbReference type="Proteomes" id="UP001549104">
    <property type="component" value="Unassembled WGS sequence"/>
</dbReference>
<dbReference type="PANTHER" id="PTHR43415:SF3">
    <property type="entry name" value="GNAT-FAMILY ACETYLTRANSFERASE"/>
    <property type="match status" value="1"/>
</dbReference>
<evidence type="ECO:0000313" key="3">
    <source>
        <dbReference type="Proteomes" id="UP001549104"/>
    </source>
</evidence>
<evidence type="ECO:0000259" key="1">
    <source>
        <dbReference type="PROSITE" id="PS51186"/>
    </source>
</evidence>
<dbReference type="Gene3D" id="3.40.630.30">
    <property type="match status" value="1"/>
</dbReference>
<dbReference type="GO" id="GO:0008999">
    <property type="term" value="F:protein-N-terminal-alanine acetyltransferase activity"/>
    <property type="evidence" value="ECO:0007669"/>
    <property type="project" value="UniProtKB-EC"/>
</dbReference>